<keyword evidence="7" id="KW-0175">Coiled coil</keyword>
<evidence type="ECO:0000256" key="1">
    <source>
        <dbReference type="ARBA" id="ARBA00022722"/>
    </source>
</evidence>
<dbReference type="GO" id="GO:0004521">
    <property type="term" value="F:RNA endonuclease activity"/>
    <property type="evidence" value="ECO:0007669"/>
    <property type="project" value="UniProtKB-UniRule"/>
</dbReference>
<keyword evidence="4 5" id="KW-0694">RNA-binding</keyword>
<dbReference type="InterPro" id="IPR004087">
    <property type="entry name" value="KH_dom"/>
</dbReference>
<comment type="caution">
    <text evidence="9">The sequence shown here is derived from an EMBL/GenBank/DDBJ whole genome shotgun (WGS) entry which is preliminary data.</text>
</comment>
<dbReference type="Proteomes" id="UP000627984">
    <property type="component" value="Unassembled WGS sequence"/>
</dbReference>
<dbReference type="SUPFAM" id="SSF54791">
    <property type="entry name" value="Eukaryotic type KH-domain (KH-domain type I)"/>
    <property type="match status" value="1"/>
</dbReference>
<evidence type="ECO:0000256" key="2">
    <source>
        <dbReference type="ARBA" id="ARBA00022759"/>
    </source>
</evidence>
<feature type="coiled-coil region" evidence="7">
    <location>
        <begin position="42"/>
        <end position="154"/>
    </location>
</feature>
<organism evidence="9 10">
    <name type="scientific">Planomonospora parontospora</name>
    <dbReference type="NCBI Taxonomy" id="58119"/>
    <lineage>
        <taxon>Bacteria</taxon>
        <taxon>Bacillati</taxon>
        <taxon>Actinomycetota</taxon>
        <taxon>Actinomycetes</taxon>
        <taxon>Streptosporangiales</taxon>
        <taxon>Streptosporangiaceae</taxon>
        <taxon>Planomonospora</taxon>
    </lineage>
</organism>
<dbReference type="SMART" id="SM00322">
    <property type="entry name" value="KH"/>
    <property type="match status" value="1"/>
</dbReference>
<dbReference type="PANTHER" id="PTHR12826">
    <property type="entry name" value="RIBONUCLEASE Y"/>
    <property type="match status" value="1"/>
</dbReference>
<dbReference type="GO" id="GO:0005886">
    <property type="term" value="C:plasma membrane"/>
    <property type="evidence" value="ECO:0007669"/>
    <property type="project" value="UniProtKB-UniRule"/>
</dbReference>
<dbReference type="InterPro" id="IPR036612">
    <property type="entry name" value="KH_dom_type_1_sf"/>
</dbReference>
<dbReference type="PANTHER" id="PTHR12826:SF15">
    <property type="entry name" value="RIBONUCLEASE Y"/>
    <property type="match status" value="1"/>
</dbReference>
<keyword evidence="3 5" id="KW-0378">Hydrolase</keyword>
<dbReference type="GO" id="GO:0003723">
    <property type="term" value="F:RNA binding"/>
    <property type="evidence" value="ECO:0007669"/>
    <property type="project" value="UniProtKB-UniRule"/>
</dbReference>
<dbReference type="Pfam" id="PF00013">
    <property type="entry name" value="KH_1"/>
    <property type="match status" value="1"/>
</dbReference>
<sequence length="535" mass="59809">MVVMLAGTLVVLAGATITLLVLLLRRTGAGFGKAAGPSPEQLEEVHAELEEVRREAEELRSRAEREAGEILRRSEAAAESASQMRREVEAETKVLKFELKELRADLERRENRLAEREQRLDEEARRQAERARKLAETETELADRRADLDRVAEERRAVLERVAGLTGAQAKAELVMEIENQAKREAALIVREIESEARREGEKRATKIVTLAVQRVATEQTAESVVSVLHLPGDEMKGRIIGREGRNIRAFESTTGVNLIIDDTPEAVLLSCFDPVRRETARLTLEKLVLDGRIHPQRIEDAYERSRAEVQELCVRAGEDALVELGITDMHPELVTLLGQLRYRTSYGQNVLGHLVESAHIAGIMAAELKLDQMLLKRCTVLHDIGKALTHEVEGSHALIGAEIARRYGEHEDVVHAIEAHHNEVEVRTVEAVLTQAADAISGGRPGARRESLEAYVKRLERLEEIAQSYEGVEKVFAMQAGREIRVMVKPDAVDDIQASVIARDVAKQIEEELTYPGQIRITVVRESRATEFAR</sequence>
<dbReference type="SUPFAM" id="SSF109604">
    <property type="entry name" value="HD-domain/PDEase-like"/>
    <property type="match status" value="1"/>
</dbReference>
<dbReference type="CDD" id="cd22431">
    <property type="entry name" value="KH-I_RNaseY"/>
    <property type="match status" value="1"/>
</dbReference>
<evidence type="ECO:0000256" key="3">
    <source>
        <dbReference type="ARBA" id="ARBA00022801"/>
    </source>
</evidence>
<dbReference type="GO" id="GO:0016787">
    <property type="term" value="F:hydrolase activity"/>
    <property type="evidence" value="ECO:0007669"/>
    <property type="project" value="UniProtKB-KW"/>
</dbReference>
<name>A0AA37F524_9ACTN</name>
<keyword evidence="1 5" id="KW-0540">Nuclease</keyword>
<dbReference type="PROSITE" id="PS50084">
    <property type="entry name" value="KH_TYPE_1"/>
    <property type="match status" value="1"/>
</dbReference>
<dbReference type="EMBL" id="BMQD01000010">
    <property type="protein sequence ID" value="GGK72218.1"/>
    <property type="molecule type" value="Genomic_DNA"/>
</dbReference>
<dbReference type="InterPro" id="IPR004088">
    <property type="entry name" value="KH_dom_type_1"/>
</dbReference>
<dbReference type="PROSITE" id="PS51831">
    <property type="entry name" value="HD"/>
    <property type="match status" value="1"/>
</dbReference>
<evidence type="ECO:0000313" key="9">
    <source>
        <dbReference type="EMBL" id="GGK72218.1"/>
    </source>
</evidence>
<keyword evidence="2 5" id="KW-0255">Endonuclease</keyword>
<evidence type="ECO:0000256" key="5">
    <source>
        <dbReference type="HAMAP-Rule" id="MF_00335"/>
    </source>
</evidence>
<protein>
    <recommendedName>
        <fullName evidence="5 6">Ribonuclease Y</fullName>
        <shortName evidence="5">RNase Y</shortName>
        <ecNumber evidence="5 6">3.1.-.-</ecNumber>
    </recommendedName>
</protein>
<dbReference type="CDD" id="cd00077">
    <property type="entry name" value="HDc"/>
    <property type="match status" value="1"/>
</dbReference>
<evidence type="ECO:0000256" key="4">
    <source>
        <dbReference type="ARBA" id="ARBA00022884"/>
    </source>
</evidence>
<evidence type="ECO:0000256" key="6">
    <source>
        <dbReference type="NCBIfam" id="TIGR03319"/>
    </source>
</evidence>
<dbReference type="NCBIfam" id="TIGR00277">
    <property type="entry name" value="HDIG"/>
    <property type="match status" value="1"/>
</dbReference>
<gene>
    <name evidence="5" type="primary">rny</name>
    <name evidence="9" type="ORF">GCM10010126_34580</name>
</gene>
<dbReference type="InterPro" id="IPR022711">
    <property type="entry name" value="RNase_Y_N"/>
</dbReference>
<dbReference type="EC" id="3.1.-.-" evidence="5 6"/>
<dbReference type="Pfam" id="PF01966">
    <property type="entry name" value="HD"/>
    <property type="match status" value="1"/>
</dbReference>
<dbReference type="AlphaFoldDB" id="A0AA37F524"/>
<dbReference type="InterPro" id="IPR006674">
    <property type="entry name" value="HD_domain"/>
</dbReference>
<reference evidence="9" key="2">
    <citation type="submission" date="2022-09" db="EMBL/GenBank/DDBJ databases">
        <authorList>
            <person name="Sun Q."/>
            <person name="Ohkuma M."/>
        </authorList>
    </citation>
    <scope>NUCLEOTIDE SEQUENCE</scope>
    <source>
        <strain evidence="9">JCM 3093</strain>
    </source>
</reference>
<dbReference type="SMART" id="SM00471">
    <property type="entry name" value="HDc"/>
    <property type="match status" value="1"/>
</dbReference>
<accession>A0AA37F524</accession>
<evidence type="ECO:0000256" key="7">
    <source>
        <dbReference type="SAM" id="Coils"/>
    </source>
</evidence>
<dbReference type="Gene3D" id="1.10.3210.10">
    <property type="entry name" value="Hypothetical protein af1432"/>
    <property type="match status" value="1"/>
</dbReference>
<comment type="function">
    <text evidence="5">Endoribonuclease that initiates mRNA decay.</text>
</comment>
<dbReference type="InterPro" id="IPR017705">
    <property type="entry name" value="Ribonuclease_Y"/>
</dbReference>
<dbReference type="Pfam" id="PF12072">
    <property type="entry name" value="RNase_Y_N"/>
    <property type="match status" value="1"/>
</dbReference>
<feature type="domain" description="HD" evidence="8">
    <location>
        <begin position="351"/>
        <end position="444"/>
    </location>
</feature>
<dbReference type="GO" id="GO:0006402">
    <property type="term" value="P:mRNA catabolic process"/>
    <property type="evidence" value="ECO:0007669"/>
    <property type="project" value="UniProtKB-UniRule"/>
</dbReference>
<comment type="similarity">
    <text evidence="5">Belongs to the RNase Y family.</text>
</comment>
<reference evidence="9" key="1">
    <citation type="journal article" date="2014" name="Int. J. Syst. Evol. Microbiol.">
        <title>Complete genome sequence of Corynebacterium casei LMG S-19264T (=DSM 44701T), isolated from a smear-ripened cheese.</title>
        <authorList>
            <consortium name="US DOE Joint Genome Institute (JGI-PGF)"/>
            <person name="Walter F."/>
            <person name="Albersmeier A."/>
            <person name="Kalinowski J."/>
            <person name="Ruckert C."/>
        </authorList>
    </citation>
    <scope>NUCLEOTIDE SEQUENCE</scope>
    <source>
        <strain evidence="9">JCM 3093</strain>
    </source>
</reference>
<proteinExistence type="inferred from homology"/>
<dbReference type="HAMAP" id="MF_00335">
    <property type="entry name" value="RNase_Y"/>
    <property type="match status" value="1"/>
</dbReference>
<dbReference type="NCBIfam" id="TIGR03319">
    <property type="entry name" value="RNase_Y"/>
    <property type="match status" value="1"/>
</dbReference>
<evidence type="ECO:0000259" key="8">
    <source>
        <dbReference type="PROSITE" id="PS51831"/>
    </source>
</evidence>
<dbReference type="InterPro" id="IPR006675">
    <property type="entry name" value="HDIG_dom"/>
</dbReference>
<evidence type="ECO:0000313" key="10">
    <source>
        <dbReference type="Proteomes" id="UP000627984"/>
    </source>
</evidence>
<dbReference type="InterPro" id="IPR003607">
    <property type="entry name" value="HD/PDEase_dom"/>
</dbReference>